<evidence type="ECO:0000313" key="1">
    <source>
        <dbReference type="EMBL" id="MFC3810196.1"/>
    </source>
</evidence>
<dbReference type="EMBL" id="JBHRYQ010000001">
    <property type="protein sequence ID" value="MFC3810196.1"/>
    <property type="molecule type" value="Genomic_DNA"/>
</dbReference>
<name>A0ABV7YTB7_9BACT</name>
<sequence>MEELSFSAYLLQKKINEETFSASEKAIFLDWKTLFDQVHPDSFTLQKKFHINNIRRKFPLSKIEN</sequence>
<reference evidence="2" key="1">
    <citation type="journal article" date="2019" name="Int. J. Syst. Evol. Microbiol.">
        <title>The Global Catalogue of Microorganisms (GCM) 10K type strain sequencing project: providing services to taxonomists for standard genome sequencing and annotation.</title>
        <authorList>
            <consortium name="The Broad Institute Genomics Platform"/>
            <consortium name="The Broad Institute Genome Sequencing Center for Infectious Disease"/>
            <person name="Wu L."/>
            <person name="Ma J."/>
        </authorList>
    </citation>
    <scope>NUCLEOTIDE SEQUENCE [LARGE SCALE GENOMIC DNA]</scope>
    <source>
        <strain evidence="2">CECT 7956</strain>
    </source>
</reference>
<gene>
    <name evidence="1" type="ORF">ACFOOI_05990</name>
</gene>
<evidence type="ECO:0000313" key="2">
    <source>
        <dbReference type="Proteomes" id="UP001595616"/>
    </source>
</evidence>
<organism evidence="1 2">
    <name type="scientific">Lacihabitans lacunae</name>
    <dbReference type="NCBI Taxonomy" id="1028214"/>
    <lineage>
        <taxon>Bacteria</taxon>
        <taxon>Pseudomonadati</taxon>
        <taxon>Bacteroidota</taxon>
        <taxon>Cytophagia</taxon>
        <taxon>Cytophagales</taxon>
        <taxon>Leadbetterellaceae</taxon>
        <taxon>Lacihabitans</taxon>
    </lineage>
</organism>
<proteinExistence type="predicted"/>
<dbReference type="Proteomes" id="UP001595616">
    <property type="component" value="Unassembled WGS sequence"/>
</dbReference>
<dbReference type="RefSeq" id="WP_379836114.1">
    <property type="nucleotide sequence ID" value="NZ_JBHRYQ010000001.1"/>
</dbReference>
<keyword evidence="2" id="KW-1185">Reference proteome</keyword>
<comment type="caution">
    <text evidence="1">The sequence shown here is derived from an EMBL/GenBank/DDBJ whole genome shotgun (WGS) entry which is preliminary data.</text>
</comment>
<accession>A0ABV7YTB7</accession>
<protein>
    <submittedName>
        <fullName evidence="1">Uncharacterized protein</fullName>
    </submittedName>
</protein>